<keyword evidence="3" id="KW-1185">Reference proteome</keyword>
<sequence length="105" mass="11703">MHEPHLVHGDERARQTRGEADHPASVEASFLRHGPGQGDAVHVFGGHPRWIRVDIGGPHLGDETATHPPRRGHLRRNRAWNSWCAARSGRMIFSAVDWLSAPNAR</sequence>
<dbReference type="EMBL" id="MAXA01000230">
    <property type="protein sequence ID" value="OHV25440.1"/>
    <property type="molecule type" value="Genomic_DNA"/>
</dbReference>
<organism evidence="2 3">
    <name type="scientific">Parafrankia soli</name>
    <dbReference type="NCBI Taxonomy" id="2599596"/>
    <lineage>
        <taxon>Bacteria</taxon>
        <taxon>Bacillati</taxon>
        <taxon>Actinomycetota</taxon>
        <taxon>Actinomycetes</taxon>
        <taxon>Frankiales</taxon>
        <taxon>Frankiaceae</taxon>
        <taxon>Parafrankia</taxon>
    </lineage>
</organism>
<feature type="compositionally biased region" description="Basic and acidic residues" evidence="1">
    <location>
        <begin position="1"/>
        <end position="24"/>
    </location>
</feature>
<evidence type="ECO:0000313" key="3">
    <source>
        <dbReference type="Proteomes" id="UP000179769"/>
    </source>
</evidence>
<name>A0A1S1PUS3_9ACTN</name>
<proteinExistence type="predicted"/>
<dbReference type="AlphaFoldDB" id="A0A1S1PUS3"/>
<evidence type="ECO:0000313" key="2">
    <source>
        <dbReference type="EMBL" id="OHV25440.1"/>
    </source>
</evidence>
<protein>
    <submittedName>
        <fullName evidence="2">Uncharacterized protein</fullName>
    </submittedName>
</protein>
<dbReference type="Proteomes" id="UP000179769">
    <property type="component" value="Unassembled WGS sequence"/>
</dbReference>
<evidence type="ECO:0000256" key="1">
    <source>
        <dbReference type="SAM" id="MobiDB-lite"/>
    </source>
</evidence>
<feature type="region of interest" description="Disordered" evidence="1">
    <location>
        <begin position="1"/>
        <end position="43"/>
    </location>
</feature>
<accession>A0A1S1PUS3</accession>
<reference evidence="3" key="1">
    <citation type="submission" date="2016-07" db="EMBL/GenBank/DDBJ databases">
        <title>Frankia sp. NRRL B-16219 Genome sequencing.</title>
        <authorList>
            <person name="Ghodhbane-Gtari F."/>
            <person name="Swanson E."/>
            <person name="Gueddou A."/>
            <person name="Louati M."/>
            <person name="Nouioui I."/>
            <person name="Hezbri K."/>
            <person name="Abebe-Akele F."/>
            <person name="Simpson S."/>
            <person name="Morris K."/>
            <person name="Thomas K."/>
            <person name="Gtari M."/>
            <person name="Tisa L.S."/>
        </authorList>
    </citation>
    <scope>NUCLEOTIDE SEQUENCE [LARGE SCALE GENOMIC DNA]</scope>
    <source>
        <strain evidence="3">NRRL B-16219</strain>
    </source>
</reference>
<comment type="caution">
    <text evidence="2">The sequence shown here is derived from an EMBL/GenBank/DDBJ whole genome shotgun (WGS) entry which is preliminary data.</text>
</comment>
<gene>
    <name evidence="2" type="ORF">BBK14_22190</name>
</gene>